<organism evidence="6 7">
    <name type="scientific">Diaporthe helianthi</name>
    <dbReference type="NCBI Taxonomy" id="158607"/>
    <lineage>
        <taxon>Eukaryota</taxon>
        <taxon>Fungi</taxon>
        <taxon>Dikarya</taxon>
        <taxon>Ascomycota</taxon>
        <taxon>Pezizomycotina</taxon>
        <taxon>Sordariomycetes</taxon>
        <taxon>Sordariomycetidae</taxon>
        <taxon>Diaporthales</taxon>
        <taxon>Diaporthaceae</taxon>
        <taxon>Diaporthe</taxon>
    </lineage>
</organism>
<dbReference type="Proteomes" id="UP000094444">
    <property type="component" value="Unassembled WGS sequence"/>
</dbReference>
<dbReference type="SUPFAM" id="SSF56176">
    <property type="entry name" value="FAD-binding/transporter-associated domain-like"/>
    <property type="match status" value="1"/>
</dbReference>
<reference evidence="6" key="1">
    <citation type="submission" date="2017-09" db="EMBL/GenBank/DDBJ databases">
        <title>Polyketide synthases of a Diaporthe helianthi virulent isolate.</title>
        <authorList>
            <person name="Baroncelli R."/>
        </authorList>
    </citation>
    <scope>NUCLEOTIDE SEQUENCE [LARGE SCALE GENOMIC DNA]</scope>
    <source>
        <strain evidence="6">7/96</strain>
    </source>
</reference>
<dbReference type="STRING" id="158607.A0A2P5I6C2"/>
<accession>A0A2P5I6C2</accession>
<dbReference type="GO" id="GO:0071949">
    <property type="term" value="F:FAD binding"/>
    <property type="evidence" value="ECO:0007669"/>
    <property type="project" value="InterPro"/>
</dbReference>
<dbReference type="InterPro" id="IPR016166">
    <property type="entry name" value="FAD-bd_PCMH"/>
</dbReference>
<evidence type="ECO:0000256" key="2">
    <source>
        <dbReference type="ARBA" id="ARBA00022630"/>
    </source>
</evidence>
<evidence type="ECO:0000256" key="1">
    <source>
        <dbReference type="ARBA" id="ARBA00005466"/>
    </source>
</evidence>
<keyword evidence="7" id="KW-1185">Reference proteome</keyword>
<evidence type="ECO:0000256" key="4">
    <source>
        <dbReference type="ARBA" id="ARBA00023002"/>
    </source>
</evidence>
<keyword evidence="3" id="KW-0274">FAD</keyword>
<dbReference type="InterPro" id="IPR036318">
    <property type="entry name" value="FAD-bd_PCMH-like_sf"/>
</dbReference>
<name>A0A2P5I6C2_DIAHE</name>
<dbReference type="InterPro" id="IPR050416">
    <property type="entry name" value="FAD-linked_Oxidoreductase"/>
</dbReference>
<gene>
    <name evidence="6" type="ORF">DHEL01_v203554</name>
</gene>
<evidence type="ECO:0000256" key="3">
    <source>
        <dbReference type="ARBA" id="ARBA00022827"/>
    </source>
</evidence>
<dbReference type="PROSITE" id="PS51387">
    <property type="entry name" value="FAD_PCMH"/>
    <property type="match status" value="1"/>
</dbReference>
<keyword evidence="2" id="KW-0285">Flavoprotein</keyword>
<protein>
    <submittedName>
        <fullName evidence="6">FAD binding domain-containing protein</fullName>
    </submittedName>
</protein>
<dbReference type="Gene3D" id="3.30.465.10">
    <property type="match status" value="1"/>
</dbReference>
<dbReference type="Pfam" id="PF01565">
    <property type="entry name" value="FAD_binding_4"/>
    <property type="match status" value="1"/>
</dbReference>
<dbReference type="OrthoDB" id="2151789at2759"/>
<dbReference type="InterPro" id="IPR016169">
    <property type="entry name" value="FAD-bd_PCMH_sub2"/>
</dbReference>
<dbReference type="InParanoid" id="A0A2P5I6C2"/>
<sequence length="390" mass="42714">MNMTTYNTATDTASIGPGSTWGSVYKTLMDDWNVTVVGGRSAAVGIGGFVTGGGYSFHSNAIGFACDAVTNFEIVLANGTVVNANSTSNPHLFKAQKGGSGNLRFVTRVDQRVVKSTDIWGGATIYSPPEREGVFRAYVNFADNMDQDPASQNIVGMSWGPHRGYRYRAILTNSDAVGDAPAFDEYRKIQNVSSTSRIAPVAEIVPEFTGPTPLGQYANWFTGQFKNDLGMMAFLGDKFETYGKEFDKTAQELVQETGQNVTYDILAQFQPFTQSMVKHSQANGGNLLGLEDVVADGPTTNWLLVLTCGSPELQERMLPLAQDFRKEVDAHARDLGVFKDWRYLNYAWGNQDPIASYGEKNVEFLRSVAGSVDPDGFFQKLRATEFKIPV</sequence>
<proteinExistence type="inferred from homology"/>
<dbReference type="GO" id="GO:0016491">
    <property type="term" value="F:oxidoreductase activity"/>
    <property type="evidence" value="ECO:0007669"/>
    <property type="project" value="UniProtKB-KW"/>
</dbReference>
<dbReference type="InterPro" id="IPR006094">
    <property type="entry name" value="Oxid_FAD_bind_N"/>
</dbReference>
<feature type="domain" description="FAD-binding PCMH-type" evidence="5">
    <location>
        <begin position="1"/>
        <end position="116"/>
    </location>
</feature>
<dbReference type="EMBL" id="MAVT02000216">
    <property type="protein sequence ID" value="POS78068.1"/>
    <property type="molecule type" value="Genomic_DNA"/>
</dbReference>
<evidence type="ECO:0000259" key="5">
    <source>
        <dbReference type="PROSITE" id="PS51387"/>
    </source>
</evidence>
<dbReference type="PANTHER" id="PTHR42973">
    <property type="entry name" value="BINDING OXIDOREDUCTASE, PUTATIVE (AFU_ORTHOLOGUE AFUA_1G17690)-RELATED"/>
    <property type="match status" value="1"/>
</dbReference>
<comment type="similarity">
    <text evidence="1">Belongs to the oxygen-dependent FAD-linked oxidoreductase family.</text>
</comment>
<keyword evidence="4" id="KW-0560">Oxidoreductase</keyword>
<dbReference type="AlphaFoldDB" id="A0A2P5I6C2"/>
<dbReference type="PANTHER" id="PTHR42973:SF53">
    <property type="entry name" value="FAD-BINDING PCMH-TYPE DOMAIN-CONTAINING PROTEIN-RELATED"/>
    <property type="match status" value="1"/>
</dbReference>
<comment type="caution">
    <text evidence="6">The sequence shown here is derived from an EMBL/GenBank/DDBJ whole genome shotgun (WGS) entry which is preliminary data.</text>
</comment>
<evidence type="ECO:0000313" key="7">
    <source>
        <dbReference type="Proteomes" id="UP000094444"/>
    </source>
</evidence>
<evidence type="ECO:0000313" key="6">
    <source>
        <dbReference type="EMBL" id="POS78068.1"/>
    </source>
</evidence>